<evidence type="ECO:0000256" key="2">
    <source>
        <dbReference type="SAM" id="MobiDB-lite"/>
    </source>
</evidence>
<dbReference type="InterPro" id="IPR045668">
    <property type="entry name" value="FHIP_KELAA_motif"/>
</dbReference>
<proteinExistence type="inferred from homology"/>
<evidence type="ECO:0000313" key="4">
    <source>
        <dbReference type="EMBL" id="KAK7870164.1"/>
    </source>
</evidence>
<protein>
    <recommendedName>
        <fullName evidence="3">FHF complex subunit HOOK-interacting protein C-terminal domain-containing protein</fullName>
    </recommendedName>
</protein>
<evidence type="ECO:0000256" key="1">
    <source>
        <dbReference type="ARBA" id="ARBA00024336"/>
    </source>
</evidence>
<organism evidence="4 5">
    <name type="scientific">Gryllus longicercus</name>
    <dbReference type="NCBI Taxonomy" id="2509291"/>
    <lineage>
        <taxon>Eukaryota</taxon>
        <taxon>Metazoa</taxon>
        <taxon>Ecdysozoa</taxon>
        <taxon>Arthropoda</taxon>
        <taxon>Hexapoda</taxon>
        <taxon>Insecta</taxon>
        <taxon>Pterygota</taxon>
        <taxon>Neoptera</taxon>
        <taxon>Polyneoptera</taxon>
        <taxon>Orthoptera</taxon>
        <taxon>Ensifera</taxon>
        <taxon>Gryllidea</taxon>
        <taxon>Grylloidea</taxon>
        <taxon>Gryllidae</taxon>
        <taxon>Gryllinae</taxon>
        <taxon>Gryllus</taxon>
    </lineage>
</organism>
<feature type="compositionally biased region" description="Pro residues" evidence="2">
    <location>
        <begin position="589"/>
        <end position="599"/>
    </location>
</feature>
<evidence type="ECO:0000259" key="3">
    <source>
        <dbReference type="Pfam" id="PF19314"/>
    </source>
</evidence>
<dbReference type="Pfam" id="PF10257">
    <property type="entry name" value="RAI16-like"/>
    <property type="match status" value="1"/>
</dbReference>
<name>A0AAN9ZCY8_9ORTH</name>
<dbReference type="Proteomes" id="UP001378592">
    <property type="component" value="Unassembled WGS sequence"/>
</dbReference>
<evidence type="ECO:0000313" key="5">
    <source>
        <dbReference type="Proteomes" id="UP001378592"/>
    </source>
</evidence>
<dbReference type="PANTHER" id="PTHR21705">
    <property type="entry name" value="RAI16 PROTEIN-RELATED"/>
    <property type="match status" value="1"/>
</dbReference>
<feature type="region of interest" description="Disordered" evidence="2">
    <location>
        <begin position="579"/>
        <end position="668"/>
    </location>
</feature>
<feature type="compositionally biased region" description="Low complexity" evidence="2">
    <location>
        <begin position="625"/>
        <end position="647"/>
    </location>
</feature>
<sequence>MSWIRNSPLRGSFGNRRRPSSNSPPKDCDPTACFNSFREHWLQTSAIIDRTQPPESFPIQDDVLAVVNHLDQMVTLLLLELRSTATSSPEFQSQHQCLDFLLCENLLERLFDWSVHTGRYCNLLRMEQLKLYELLACQARQQLLLHQPFLRPLLRLLASCLGEVFSTDVEDRLVVLLNQLCVCLMHNTELLQLFFHADAPDQGPARFIIFSLLIPFVHREGAVGQQARDALLLCMTLSKQHEGVGRYIAQESNVCLVLATGLSGLYSRLPRKLPVQTDDWHRLTPDDVKDIEELATFMNSLEFCNAVAQVAHPEVRHQLLDFLTQGFLVPVLGPALLQDSLGLSLERLDSPAEASTNEELVAATAYLELCVRSVTEPGLLRVFVRFLLRDCYDDTRILHQLVLRIHSRTRLGLVSLALFDSLVALCCEDVMLELVFRHLVPCTHVMLSQRRRVRDVDAYGRSADKFLSLAPACCLLQASASAPATSPSPAPASVPPTLNHNHHHRRSVSDHQLSSLPGCLYGLRVTESLYGNYHAYLCDARHRVATAAAACRRWAYRYDGEDPPHDTVPSPSLGGGSAFASVVVNGPSTPAPAPAPPLPNGTAPAPTASGAVSLSESSGYESLVAGARRGSGDSASAADAAPAPAAEAPKDAPKVSSEEAAKELAPTPLAPTSGLVTFVPIAPVPPTTTIAATEPSKRTTRESTYLNMFNANPDIGPFLDALLRRLELFHSNGLAVNLQLTGLISRLACFPQPLLHSFLLNQSLVFQPSIRSLFQVLGTLKHKADAFLARHDGVDELVLQAQDFLVSREERLTNARRHAQDASSSASSRRSTLTNDPFSRGEPKRRSFSSTLSSMLRRATQPALPAPVPIRESQLEHTGDSMRFFARKRTSSSSSNSNSSRSHLQHVVLQAVLLDEWLKELAAITQEQALAGETRDI</sequence>
<feature type="compositionally biased region" description="Basic and acidic residues" evidence="2">
    <location>
        <begin position="648"/>
        <end position="662"/>
    </location>
</feature>
<dbReference type="PANTHER" id="PTHR21705:SF11">
    <property type="entry name" value="FHIP FAMILY PROTEIN CG3558"/>
    <property type="match status" value="1"/>
</dbReference>
<feature type="region of interest" description="Disordered" evidence="2">
    <location>
        <begin position="815"/>
        <end position="881"/>
    </location>
</feature>
<dbReference type="AlphaFoldDB" id="A0AAN9ZCY8"/>
<feature type="region of interest" description="Disordered" evidence="2">
    <location>
        <begin position="485"/>
        <end position="510"/>
    </location>
</feature>
<keyword evidence="5" id="KW-1185">Reference proteome</keyword>
<dbReference type="EMBL" id="JAZDUA010000063">
    <property type="protein sequence ID" value="KAK7870164.1"/>
    <property type="molecule type" value="Genomic_DNA"/>
</dbReference>
<feature type="region of interest" description="Disordered" evidence="2">
    <location>
        <begin position="1"/>
        <end position="28"/>
    </location>
</feature>
<dbReference type="InterPro" id="IPR019384">
    <property type="entry name" value="FHIP"/>
</dbReference>
<dbReference type="Pfam" id="PF19314">
    <property type="entry name" value="DUF5917"/>
    <property type="match status" value="1"/>
</dbReference>
<accession>A0AAN9ZCY8</accession>
<feature type="compositionally biased region" description="Polar residues" evidence="2">
    <location>
        <begin position="610"/>
        <end position="620"/>
    </location>
</feature>
<comment type="similarity">
    <text evidence="1">Belongs to the FHIP family.</text>
</comment>
<dbReference type="InterPro" id="IPR045669">
    <property type="entry name" value="FHIP_C"/>
</dbReference>
<reference evidence="4 5" key="1">
    <citation type="submission" date="2024-03" db="EMBL/GenBank/DDBJ databases">
        <title>The genome assembly and annotation of the cricket Gryllus longicercus Weissman &amp; Gray.</title>
        <authorList>
            <person name="Szrajer S."/>
            <person name="Gray D."/>
            <person name="Ylla G."/>
        </authorList>
    </citation>
    <scope>NUCLEOTIDE SEQUENCE [LARGE SCALE GENOMIC DNA]</scope>
    <source>
        <strain evidence="4">DAG 2021-001</strain>
        <tissue evidence="4">Whole body minus gut</tissue>
    </source>
</reference>
<dbReference type="Pfam" id="PF19311">
    <property type="entry name" value="KELAA"/>
    <property type="match status" value="1"/>
</dbReference>
<comment type="caution">
    <text evidence="4">The sequence shown here is derived from an EMBL/GenBank/DDBJ whole genome shotgun (WGS) entry which is preliminary data.</text>
</comment>
<feature type="domain" description="FHF complex subunit HOOK-interacting protein C-terminal" evidence="3">
    <location>
        <begin position="715"/>
        <end position="807"/>
    </location>
</feature>
<feature type="compositionally biased region" description="Low complexity" evidence="2">
    <location>
        <begin position="821"/>
        <end position="831"/>
    </location>
</feature>
<gene>
    <name evidence="4" type="ORF">R5R35_012724</name>
</gene>